<gene>
    <name evidence="1" type="ORF">VF724_20635</name>
</gene>
<reference evidence="1" key="1">
    <citation type="submission" date="2023-12" db="EMBL/GenBank/DDBJ databases">
        <title>Fervidustalea candida gen. nov., sp. nov., a novel member of the family Paenibacillaceae isolated from a geothermal area.</title>
        <authorList>
            <person name="Li W.-J."/>
            <person name="Jiao J.-Y."/>
            <person name="Chen Y."/>
        </authorList>
    </citation>
    <scope>NUCLEOTIDE SEQUENCE</scope>
    <source>
        <strain evidence="1">SYSU GA230002</strain>
    </source>
</reference>
<name>A0ABU5ZNH6_9BACL</name>
<keyword evidence="2" id="KW-1185">Reference proteome</keyword>
<dbReference type="EMBL" id="JAYJLD010000068">
    <property type="protein sequence ID" value="MEB3104024.1"/>
    <property type="molecule type" value="Genomic_DNA"/>
</dbReference>
<comment type="caution">
    <text evidence="1">The sequence shown here is derived from an EMBL/GenBank/DDBJ whole genome shotgun (WGS) entry which is preliminary data.</text>
</comment>
<evidence type="ECO:0000313" key="2">
    <source>
        <dbReference type="Proteomes" id="UP001310386"/>
    </source>
</evidence>
<sequence>MVSTSEGRKKLIKDFIYILKAVKDDRKDMHYIIDFLSMLLRHKETVPPTTEMVTILKCNKPILFQHLKKSILPSSPMHIVLQMNMDYETALNRLN</sequence>
<organism evidence="1 2">
    <name type="scientific">Ferviditalea candida</name>
    <dbReference type="NCBI Taxonomy" id="3108399"/>
    <lineage>
        <taxon>Bacteria</taxon>
        <taxon>Bacillati</taxon>
        <taxon>Bacillota</taxon>
        <taxon>Bacilli</taxon>
        <taxon>Bacillales</taxon>
        <taxon>Paenibacillaceae</taxon>
        <taxon>Ferviditalea</taxon>
    </lineage>
</organism>
<accession>A0ABU5ZNH6</accession>
<dbReference type="RefSeq" id="WP_371756149.1">
    <property type="nucleotide sequence ID" value="NZ_JAYJLD010000068.1"/>
</dbReference>
<protein>
    <submittedName>
        <fullName evidence="1">Uncharacterized protein</fullName>
    </submittedName>
</protein>
<proteinExistence type="predicted"/>
<evidence type="ECO:0000313" key="1">
    <source>
        <dbReference type="EMBL" id="MEB3104024.1"/>
    </source>
</evidence>
<dbReference type="Proteomes" id="UP001310386">
    <property type="component" value="Unassembled WGS sequence"/>
</dbReference>